<comment type="caution">
    <text evidence="1">The sequence shown here is derived from an EMBL/GenBank/DDBJ whole genome shotgun (WGS) entry which is preliminary data.</text>
</comment>
<evidence type="ECO:0000313" key="2">
    <source>
        <dbReference type="Proteomes" id="UP001172142"/>
    </source>
</evidence>
<organism evidence="1 2">
    <name type="scientific">Planococcus shenhongbingii</name>
    <dbReference type="NCBI Taxonomy" id="3058398"/>
    <lineage>
        <taxon>Bacteria</taxon>
        <taxon>Bacillati</taxon>
        <taxon>Bacillota</taxon>
        <taxon>Bacilli</taxon>
        <taxon>Bacillales</taxon>
        <taxon>Caryophanaceae</taxon>
        <taxon>Planococcus</taxon>
    </lineage>
</organism>
<dbReference type="RefSeq" id="WP_300990601.1">
    <property type="nucleotide sequence ID" value="NZ_CP129235.1"/>
</dbReference>
<gene>
    <name evidence="1" type="ORF">QWY13_07015</name>
</gene>
<keyword evidence="2" id="KW-1185">Reference proteome</keyword>
<name>A0ABT8NBH6_9BACL</name>
<accession>A0ABT8NBH6</accession>
<proteinExistence type="predicted"/>
<evidence type="ECO:0000313" key="1">
    <source>
        <dbReference type="EMBL" id="MDN7245247.1"/>
    </source>
</evidence>
<dbReference type="Proteomes" id="UP001172142">
    <property type="component" value="Unassembled WGS sequence"/>
</dbReference>
<dbReference type="EMBL" id="JAUJWU010000001">
    <property type="protein sequence ID" value="MDN7245247.1"/>
    <property type="molecule type" value="Genomic_DNA"/>
</dbReference>
<reference evidence="1 2" key="1">
    <citation type="submission" date="2023-07" db="EMBL/GenBank/DDBJ databases">
        <title>Novel species in genus Planococcus.</title>
        <authorList>
            <person name="Ning S."/>
        </authorList>
    </citation>
    <scope>NUCLEOTIDE SEQUENCE [LARGE SCALE GENOMIC DNA]</scope>
    <source>
        <strain evidence="1 2">N017</strain>
    </source>
</reference>
<protein>
    <recommendedName>
        <fullName evidence="3">DUF3139 domain-containing protein</fullName>
    </recommendedName>
</protein>
<sequence length="103" mass="11719">MKKAGIVLIILLIISASVFAAFHYKMHGVEQAVLAHLINEEKVPADRIQLTEGFIANLSGERNWMVAVKLKQDDKSYFYYKNSQGEVILESYTEDGVEHYVDE</sequence>
<evidence type="ECO:0008006" key="3">
    <source>
        <dbReference type="Google" id="ProtNLM"/>
    </source>
</evidence>